<protein>
    <recommendedName>
        <fullName evidence="3">DUF4283 domain-containing protein</fullName>
    </recommendedName>
</protein>
<keyword evidence="2" id="KW-1185">Reference proteome</keyword>
<evidence type="ECO:0000313" key="1">
    <source>
        <dbReference type="EMBL" id="KAF7148721.1"/>
    </source>
</evidence>
<gene>
    <name evidence="1" type="ORF">RHSIM_Rhsim03G0104400</name>
</gene>
<name>A0A834HIG4_RHOSS</name>
<comment type="caution">
    <text evidence="1">The sequence shown here is derived from an EMBL/GenBank/DDBJ whole genome shotgun (WGS) entry which is preliminary data.</text>
</comment>
<dbReference type="Proteomes" id="UP000626092">
    <property type="component" value="Unassembled WGS sequence"/>
</dbReference>
<sequence>MGEGDYFRRVSSSHRSYNQSEYTVFVDNLPNSCGIPWFSLIVERARYDGSFNGNRSHRAFSNPKDDREFRIEHKINQRFQSHVQAGASMIPNPGDLKERVNCVTLNIQPIASNWRIGQVWGDFILLDYESLKEESYEVGRMMIATENSNRIDDSINITVRGRNYSTVKVWEEECDNPFNERHIRDWLKVHIPALTENLKTKETEFGRDDDVEASVLLKDGSSRLLQVPRVAVINTENVVQECEESVVGESDVNNYQPTTIVEPQVEPAKIAEDQHKENHEPMPDPNLDPLVEHIIQNQEEQNGILKEARVKKRRQLSEILGVRGPLSHSEQSGSIDSGDIRHRTQVILKTFRDAVETSKKLGVIHHESDEVVVNRLVQLNIEEHKNRFQVLSRK</sequence>
<reference evidence="1" key="1">
    <citation type="submission" date="2019-11" db="EMBL/GenBank/DDBJ databases">
        <authorList>
            <person name="Liu Y."/>
            <person name="Hou J."/>
            <person name="Li T.-Q."/>
            <person name="Guan C.-H."/>
            <person name="Wu X."/>
            <person name="Wu H.-Z."/>
            <person name="Ling F."/>
            <person name="Zhang R."/>
            <person name="Shi X.-G."/>
            <person name="Ren J.-P."/>
            <person name="Chen E.-F."/>
            <person name="Sun J.-M."/>
        </authorList>
    </citation>
    <scope>NUCLEOTIDE SEQUENCE</scope>
    <source>
        <strain evidence="1">Adult_tree_wgs_1</strain>
        <tissue evidence="1">Leaves</tissue>
    </source>
</reference>
<organism evidence="1 2">
    <name type="scientific">Rhododendron simsii</name>
    <name type="common">Sims's rhododendron</name>
    <dbReference type="NCBI Taxonomy" id="118357"/>
    <lineage>
        <taxon>Eukaryota</taxon>
        <taxon>Viridiplantae</taxon>
        <taxon>Streptophyta</taxon>
        <taxon>Embryophyta</taxon>
        <taxon>Tracheophyta</taxon>
        <taxon>Spermatophyta</taxon>
        <taxon>Magnoliopsida</taxon>
        <taxon>eudicotyledons</taxon>
        <taxon>Gunneridae</taxon>
        <taxon>Pentapetalae</taxon>
        <taxon>asterids</taxon>
        <taxon>Ericales</taxon>
        <taxon>Ericaceae</taxon>
        <taxon>Ericoideae</taxon>
        <taxon>Rhodoreae</taxon>
        <taxon>Rhododendron</taxon>
    </lineage>
</organism>
<dbReference type="EMBL" id="WJXA01000003">
    <property type="protein sequence ID" value="KAF7148721.1"/>
    <property type="molecule type" value="Genomic_DNA"/>
</dbReference>
<dbReference type="AlphaFoldDB" id="A0A834HIG4"/>
<proteinExistence type="predicted"/>
<evidence type="ECO:0000313" key="2">
    <source>
        <dbReference type="Proteomes" id="UP000626092"/>
    </source>
</evidence>
<evidence type="ECO:0008006" key="3">
    <source>
        <dbReference type="Google" id="ProtNLM"/>
    </source>
</evidence>
<dbReference type="OrthoDB" id="10394444at2759"/>
<accession>A0A834HIG4</accession>